<dbReference type="SUPFAM" id="SSF57850">
    <property type="entry name" value="RING/U-box"/>
    <property type="match status" value="2"/>
</dbReference>
<reference evidence="8 9" key="1">
    <citation type="journal article" date="2023" name="IScience">
        <title>Expanded male sex-determining region conserved during the evolution of homothallism in the green alga Volvox.</title>
        <authorList>
            <person name="Yamamoto K."/>
            <person name="Matsuzaki R."/>
            <person name="Mahakham W."/>
            <person name="Heman W."/>
            <person name="Sekimoto H."/>
            <person name="Kawachi M."/>
            <person name="Minakuchi Y."/>
            <person name="Toyoda A."/>
            <person name="Nozaki H."/>
        </authorList>
    </citation>
    <scope>NUCLEOTIDE SEQUENCE [LARGE SCALE GENOMIC DNA]</scope>
    <source>
        <strain evidence="8 9">NIES-4468</strain>
    </source>
</reference>
<evidence type="ECO:0000256" key="3">
    <source>
        <dbReference type="ARBA" id="ARBA00022833"/>
    </source>
</evidence>
<evidence type="ECO:0008006" key="10">
    <source>
        <dbReference type="Google" id="ProtNLM"/>
    </source>
</evidence>
<dbReference type="EMBL" id="BSDZ01000079">
    <property type="protein sequence ID" value="GLI67891.1"/>
    <property type="molecule type" value="Genomic_DNA"/>
</dbReference>
<dbReference type="PROSITE" id="PS50089">
    <property type="entry name" value="ZF_RING_2"/>
    <property type="match status" value="1"/>
</dbReference>
<organism evidence="8 9">
    <name type="scientific">Volvox africanus</name>
    <dbReference type="NCBI Taxonomy" id="51714"/>
    <lineage>
        <taxon>Eukaryota</taxon>
        <taxon>Viridiplantae</taxon>
        <taxon>Chlorophyta</taxon>
        <taxon>core chlorophytes</taxon>
        <taxon>Chlorophyceae</taxon>
        <taxon>CS clade</taxon>
        <taxon>Chlamydomonadales</taxon>
        <taxon>Volvocaceae</taxon>
        <taxon>Volvox</taxon>
    </lineage>
</organism>
<proteinExistence type="predicted"/>
<gene>
    <name evidence="8" type="ORF">VaNZ11_012215</name>
</gene>
<dbReference type="InterPro" id="IPR000433">
    <property type="entry name" value="Znf_ZZ"/>
</dbReference>
<evidence type="ECO:0000256" key="1">
    <source>
        <dbReference type="ARBA" id="ARBA00022723"/>
    </source>
</evidence>
<dbReference type="PANTHER" id="PTHR15898:SF13">
    <property type="entry name" value="BIFUNCTIONAL APOPTOSIS REGULATOR"/>
    <property type="match status" value="1"/>
</dbReference>
<feature type="region of interest" description="Disordered" evidence="5">
    <location>
        <begin position="599"/>
        <end position="745"/>
    </location>
</feature>
<keyword evidence="3" id="KW-0862">Zinc</keyword>
<feature type="region of interest" description="Disordered" evidence="5">
    <location>
        <begin position="171"/>
        <end position="193"/>
    </location>
</feature>
<name>A0ABQ5SDD2_9CHLO</name>
<feature type="region of interest" description="Disordered" evidence="5">
    <location>
        <begin position="517"/>
        <end position="546"/>
    </location>
</feature>
<evidence type="ECO:0000259" key="7">
    <source>
        <dbReference type="PROSITE" id="PS50135"/>
    </source>
</evidence>
<dbReference type="Pfam" id="PF00569">
    <property type="entry name" value="ZZ"/>
    <property type="match status" value="1"/>
</dbReference>
<dbReference type="Gene3D" id="3.30.40.10">
    <property type="entry name" value="Zinc/RING finger domain, C3HC4 (zinc finger)"/>
    <property type="match status" value="1"/>
</dbReference>
<accession>A0ABQ5SDD2</accession>
<evidence type="ECO:0000256" key="2">
    <source>
        <dbReference type="ARBA" id="ARBA00022771"/>
    </source>
</evidence>
<feature type="domain" description="ZZ-type" evidence="7">
    <location>
        <begin position="449"/>
        <end position="513"/>
    </location>
</feature>
<feature type="domain" description="RING-type" evidence="6">
    <location>
        <begin position="37"/>
        <end position="77"/>
    </location>
</feature>
<dbReference type="PANTHER" id="PTHR15898">
    <property type="entry name" value="BIFUNCTIONAL APOPTOSIS REGULATOR"/>
    <property type="match status" value="1"/>
</dbReference>
<evidence type="ECO:0000313" key="8">
    <source>
        <dbReference type="EMBL" id="GLI67891.1"/>
    </source>
</evidence>
<comment type="caution">
    <text evidence="8">The sequence shown here is derived from an EMBL/GenBank/DDBJ whole genome shotgun (WGS) entry which is preliminary data.</text>
</comment>
<dbReference type="InterPro" id="IPR043145">
    <property type="entry name" value="Znf_ZZ_sf"/>
</dbReference>
<dbReference type="InterPro" id="IPR018957">
    <property type="entry name" value="Znf_C3HC4_RING-type"/>
</dbReference>
<dbReference type="PROSITE" id="PS00518">
    <property type="entry name" value="ZF_RING_1"/>
    <property type="match status" value="1"/>
</dbReference>
<evidence type="ECO:0000256" key="5">
    <source>
        <dbReference type="SAM" id="MobiDB-lite"/>
    </source>
</evidence>
<dbReference type="CDD" id="cd02338">
    <property type="entry name" value="ZZ_PCMF_like"/>
    <property type="match status" value="1"/>
</dbReference>
<feature type="region of interest" description="Disordered" evidence="5">
    <location>
        <begin position="345"/>
        <end position="391"/>
    </location>
</feature>
<feature type="region of interest" description="Disordered" evidence="5">
    <location>
        <begin position="405"/>
        <end position="427"/>
    </location>
</feature>
<protein>
    <recommendedName>
        <fullName evidence="10">RING-type domain-containing protein</fullName>
    </recommendedName>
</protein>
<dbReference type="SMART" id="SM00184">
    <property type="entry name" value="RING"/>
    <property type="match status" value="2"/>
</dbReference>
<evidence type="ECO:0000313" key="9">
    <source>
        <dbReference type="Proteomes" id="UP001165090"/>
    </source>
</evidence>
<evidence type="ECO:0000259" key="6">
    <source>
        <dbReference type="PROSITE" id="PS50089"/>
    </source>
</evidence>
<dbReference type="Pfam" id="PF00097">
    <property type="entry name" value="zf-C3HC4"/>
    <property type="match status" value="1"/>
</dbReference>
<keyword evidence="2 4" id="KW-0863">Zinc-finger</keyword>
<feature type="compositionally biased region" description="Gly residues" evidence="5">
    <location>
        <begin position="599"/>
        <end position="608"/>
    </location>
</feature>
<keyword evidence="9" id="KW-1185">Reference proteome</keyword>
<evidence type="ECO:0000256" key="4">
    <source>
        <dbReference type="PROSITE-ProRule" id="PRU00228"/>
    </source>
</evidence>
<feature type="compositionally biased region" description="Gly residues" evidence="5">
    <location>
        <begin position="371"/>
        <end position="382"/>
    </location>
</feature>
<dbReference type="InterPro" id="IPR017907">
    <property type="entry name" value="Znf_RING_CS"/>
</dbReference>
<dbReference type="Gene3D" id="3.30.60.90">
    <property type="match status" value="1"/>
</dbReference>
<keyword evidence="1" id="KW-0479">Metal-binding</keyword>
<feature type="compositionally biased region" description="Basic and acidic residues" evidence="5">
    <location>
        <begin position="354"/>
        <end position="364"/>
    </location>
</feature>
<dbReference type="Proteomes" id="UP001165090">
    <property type="component" value="Unassembled WGS sequence"/>
</dbReference>
<dbReference type="InterPro" id="IPR001841">
    <property type="entry name" value="Znf_RING"/>
</dbReference>
<sequence>METMDGYQQKNLLNSQLVGGDEEQMCTTACNVENWHCPICMDLLFKPCVNSCGHTFCFWCMHHSMNPFRPSQCPLCRAAYTHFPRVCVPLHYFLASMFPEKYAERERENRELEAQQRVESPDIPFALPEGQPPLLLLPEVPPSASAPAAADAAVAATDGVVPAAILSSKAAAAPQADSDVQHDERRNGISASDARPVAHLHRCNSPSCGRLAFRPCVLSCGCMVCRSCVPGSAAPTVAEWPRLTGQETGLEPSQDRQPLCPSHTCAEDSSSLASRVPQCPSCGMRCTPDPRVCAKLEEALRCLYPDNYSKREEECSATVAAAAAASGRAAPGAVPAGTAAATVEGTAITGIRPQRAEGRSDGGADRSAGGSSTGTGTGGGSSSRGTRPPSKLPRIDALIAAATAAATSGDRGGDGGGGTTADSRPPSIDDIWMALREEMAAQADTCFTWYSVGCDDCGVFPITGRRYRCKECTELIGYDLCGACYDRGTASRGRFNQAHRPEHQMVKMEPCLGRSAAASRRRGGGGAEAPTSPEGAERDDAQAVQGGTADHGVQLVTLINCMEVLHPELSVEQATALVMMHLASGVTLDFLDGSTNGAGGGGGGGRSGGTARVDRNGPGRIGGADGSGHQNDRGSRGRWAHLLDSSENGGRNVTAAMGPRSGSESAPARNNNSNGGWSWTSWMSRRGNGGITQQQDAFTGSPDVDPSNSASRDGQEQPALLVTQSGSQLARPGLSQRAGASCCVQ</sequence>
<dbReference type="InterPro" id="IPR013083">
    <property type="entry name" value="Znf_RING/FYVE/PHD"/>
</dbReference>
<feature type="compositionally biased region" description="Low complexity" evidence="5">
    <location>
        <begin position="670"/>
        <end position="679"/>
    </location>
</feature>
<dbReference type="PROSITE" id="PS50135">
    <property type="entry name" value="ZF_ZZ_2"/>
    <property type="match status" value="1"/>
</dbReference>